<dbReference type="Proteomes" id="UP000247681">
    <property type="component" value="Unassembled WGS sequence"/>
</dbReference>
<keyword evidence="1" id="KW-0812">Transmembrane</keyword>
<sequence length="573" mass="63957">MKQFYKKLSIFFTVVILLFTSCSKDETTKEEPASYSLLSSETLPGEVVEIKTSKENKEQEIEVLLDGKPVKAYANGGYSYVFMTPVLPSGNYDIILPSNKDNVTLKIKIGNYVAITQPEEVINEFINNRDESFEEIKKMGTTPETLLLIDQVKQEWEFQYSKVSEADKLQLAYILQKNTINPDWFSAPSEYPENYYNKSTIFALDAGEKLVTTAKEFVTAETVCLASIPALVGTGRLFIAAPNFVTGAIFVATFTVFIVSREVAINKAKQVGNLKGVAEAVSDLSNKTGDLVLVKDVDTDVSLKVNFRNLKEADLNIQPDITKAFNGEKKFAEEDGKIKKLYDQAIQFTQKLKGLFVNHTATIGKTPERSMTLAVLDKDIIVKGSGNADVKISTTLNGEVRKIKATSTSTKDIDFTLKIAYKRAVDGVEIVKDIPCVLKASATLLGTWELESFENGIPVGQYRYSYSNTCKSIATIYSTTLKKTFVFTENTYSINQRDGYIDYNYIIDYSNCSIEKDYPDLVGEVDAAENGTYVFDGKTFSYTVEKSGFKWAYEITFISANKIKMGGDVYVRK</sequence>
<feature type="transmembrane region" description="Helical" evidence="1">
    <location>
        <begin position="237"/>
        <end position="259"/>
    </location>
</feature>
<dbReference type="OrthoDB" id="1352305at2"/>
<keyword evidence="3" id="KW-1185">Reference proteome</keyword>
<dbReference type="PROSITE" id="PS51257">
    <property type="entry name" value="PROKAR_LIPOPROTEIN"/>
    <property type="match status" value="1"/>
</dbReference>
<evidence type="ECO:0000313" key="3">
    <source>
        <dbReference type="Proteomes" id="UP000247681"/>
    </source>
</evidence>
<evidence type="ECO:0000256" key="1">
    <source>
        <dbReference type="SAM" id="Phobius"/>
    </source>
</evidence>
<name>A0A2V4C2E6_9FLAO</name>
<reference evidence="2 3" key="1">
    <citation type="submission" date="2018-05" db="EMBL/GenBank/DDBJ databases">
        <title>Flavobacterium sp. strain IMCC34758, incomplete genome.</title>
        <authorList>
            <person name="Joung Y."/>
        </authorList>
    </citation>
    <scope>NUCLEOTIDE SEQUENCE [LARGE SCALE GENOMIC DNA]</scope>
    <source>
        <strain evidence="2 3">IMCC34758</strain>
    </source>
</reference>
<organism evidence="2 3">
    <name type="scientific">Flavobacterium hydrophilum</name>
    <dbReference type="NCBI Taxonomy" id="2211445"/>
    <lineage>
        <taxon>Bacteria</taxon>
        <taxon>Pseudomonadati</taxon>
        <taxon>Bacteroidota</taxon>
        <taxon>Flavobacteriia</taxon>
        <taxon>Flavobacteriales</taxon>
        <taxon>Flavobacteriaceae</taxon>
        <taxon>Flavobacterium</taxon>
    </lineage>
</organism>
<dbReference type="RefSeq" id="WP_110346855.1">
    <property type="nucleotide sequence ID" value="NZ_QJHL01000002.1"/>
</dbReference>
<proteinExistence type="predicted"/>
<gene>
    <name evidence="2" type="ORF">DMB68_11785</name>
</gene>
<dbReference type="EMBL" id="QJHL01000002">
    <property type="protein sequence ID" value="PXY45355.1"/>
    <property type="molecule type" value="Genomic_DNA"/>
</dbReference>
<keyword evidence="1" id="KW-1133">Transmembrane helix</keyword>
<accession>A0A2V4C2E6</accession>
<evidence type="ECO:0000313" key="2">
    <source>
        <dbReference type="EMBL" id="PXY45355.1"/>
    </source>
</evidence>
<dbReference type="AlphaFoldDB" id="A0A2V4C2E6"/>
<comment type="caution">
    <text evidence="2">The sequence shown here is derived from an EMBL/GenBank/DDBJ whole genome shotgun (WGS) entry which is preliminary data.</text>
</comment>
<protein>
    <submittedName>
        <fullName evidence="2">Uncharacterized protein</fullName>
    </submittedName>
</protein>
<keyword evidence="1" id="KW-0472">Membrane</keyword>